<gene>
    <name evidence="1" type="ORF">ACFQZJ_08905</name>
</gene>
<dbReference type="Proteomes" id="UP001597012">
    <property type="component" value="Unassembled WGS sequence"/>
</dbReference>
<dbReference type="RefSeq" id="WP_379933973.1">
    <property type="nucleotide sequence ID" value="NZ_JBHTHY010000006.1"/>
</dbReference>
<keyword evidence="2" id="KW-1185">Reference proteome</keyword>
<proteinExistence type="predicted"/>
<comment type="caution">
    <text evidence="1">The sequence shown here is derived from an EMBL/GenBank/DDBJ whole genome shotgun (WGS) entry which is preliminary data.</text>
</comment>
<dbReference type="EMBL" id="JBHTHY010000006">
    <property type="protein sequence ID" value="MFD0797577.1"/>
    <property type="molecule type" value="Genomic_DNA"/>
</dbReference>
<evidence type="ECO:0000313" key="1">
    <source>
        <dbReference type="EMBL" id="MFD0797577.1"/>
    </source>
</evidence>
<name>A0ABW3B3E9_9FLAO</name>
<evidence type="ECO:0000313" key="2">
    <source>
        <dbReference type="Proteomes" id="UP001597012"/>
    </source>
</evidence>
<sequence>MNYAIIRTSTLNNKRDKGKIVLVEHLNKQGKFSRADVA</sequence>
<protein>
    <submittedName>
        <fullName evidence="1">Uncharacterized protein</fullName>
    </submittedName>
</protein>
<organism evidence="1 2">
    <name type="scientific">Maribacter chungangensis</name>
    <dbReference type="NCBI Taxonomy" id="1069117"/>
    <lineage>
        <taxon>Bacteria</taxon>
        <taxon>Pseudomonadati</taxon>
        <taxon>Bacteroidota</taxon>
        <taxon>Flavobacteriia</taxon>
        <taxon>Flavobacteriales</taxon>
        <taxon>Flavobacteriaceae</taxon>
        <taxon>Maribacter</taxon>
    </lineage>
</organism>
<accession>A0ABW3B3E9</accession>
<reference evidence="2" key="1">
    <citation type="journal article" date="2019" name="Int. J. Syst. Evol. Microbiol.">
        <title>The Global Catalogue of Microorganisms (GCM) 10K type strain sequencing project: providing services to taxonomists for standard genome sequencing and annotation.</title>
        <authorList>
            <consortium name="The Broad Institute Genomics Platform"/>
            <consortium name="The Broad Institute Genome Sequencing Center for Infectious Disease"/>
            <person name="Wu L."/>
            <person name="Ma J."/>
        </authorList>
    </citation>
    <scope>NUCLEOTIDE SEQUENCE [LARGE SCALE GENOMIC DNA]</scope>
    <source>
        <strain evidence="2">CCUG 61948</strain>
    </source>
</reference>